<feature type="region of interest" description="Disordered" evidence="1">
    <location>
        <begin position="1"/>
        <end position="58"/>
    </location>
</feature>
<name>A0A914YB57_9BILA</name>
<feature type="region of interest" description="Disordered" evidence="1">
    <location>
        <begin position="426"/>
        <end position="490"/>
    </location>
</feature>
<dbReference type="Proteomes" id="UP000887577">
    <property type="component" value="Unplaced"/>
</dbReference>
<proteinExistence type="predicted"/>
<organism evidence="2 3">
    <name type="scientific">Panagrolaimus superbus</name>
    <dbReference type="NCBI Taxonomy" id="310955"/>
    <lineage>
        <taxon>Eukaryota</taxon>
        <taxon>Metazoa</taxon>
        <taxon>Ecdysozoa</taxon>
        <taxon>Nematoda</taxon>
        <taxon>Chromadorea</taxon>
        <taxon>Rhabditida</taxon>
        <taxon>Tylenchina</taxon>
        <taxon>Panagrolaimomorpha</taxon>
        <taxon>Panagrolaimoidea</taxon>
        <taxon>Panagrolaimidae</taxon>
        <taxon>Panagrolaimus</taxon>
    </lineage>
</organism>
<protein>
    <submittedName>
        <fullName evidence="3">Uncharacterized protein</fullName>
    </submittedName>
</protein>
<dbReference type="WBParaSite" id="PSU_v2.g1652.t1">
    <property type="protein sequence ID" value="PSU_v2.g1652.t1"/>
    <property type="gene ID" value="PSU_v2.g1652"/>
</dbReference>
<accession>A0A914YB57</accession>
<feature type="compositionally biased region" description="Polar residues" evidence="1">
    <location>
        <begin position="428"/>
        <end position="465"/>
    </location>
</feature>
<feature type="compositionally biased region" description="Low complexity" evidence="1">
    <location>
        <begin position="40"/>
        <end position="58"/>
    </location>
</feature>
<feature type="compositionally biased region" description="Basic and acidic residues" evidence="1">
    <location>
        <begin position="16"/>
        <end position="28"/>
    </location>
</feature>
<evidence type="ECO:0000313" key="3">
    <source>
        <dbReference type="WBParaSite" id="PSU_v2.g1652.t1"/>
    </source>
</evidence>
<dbReference type="AlphaFoldDB" id="A0A914YB57"/>
<reference evidence="3" key="1">
    <citation type="submission" date="2022-11" db="UniProtKB">
        <authorList>
            <consortium name="WormBaseParasite"/>
        </authorList>
    </citation>
    <scope>IDENTIFICATION</scope>
</reference>
<feature type="compositionally biased region" description="Polar residues" evidence="1">
    <location>
        <begin position="1"/>
        <end position="12"/>
    </location>
</feature>
<evidence type="ECO:0000313" key="2">
    <source>
        <dbReference type="Proteomes" id="UP000887577"/>
    </source>
</evidence>
<keyword evidence="2" id="KW-1185">Reference proteome</keyword>
<feature type="compositionally biased region" description="Low complexity" evidence="1">
    <location>
        <begin position="475"/>
        <end position="489"/>
    </location>
</feature>
<sequence>MPSNFHQISNSPIEDPSTRSESPPHSDESSIYLTGIKLAPSKTTTPTDDNSSDSNISSCSSSYKSLPSKAYSSCNNSFSTFHSALLPPHSPEKTISELDDNSIVLKVSASSPTEIDVNFEPISGSFVKEDETNKCLDYDDYFTTKKLLGKLCKTMVESSCHHGKKDQQLNKNLEKLEKSFVDNISVLNDFVIDFDVKTAEKAEAMIKRLDPQMIALQEISQFSSALDSLEEWLELTEVENNRDLNTLERAKQNLIKQKEYEIQVKQLEEFSFKRRAMFDALELDDPRLIREAISSKNILDPNHYGIKENKKFIPQFLADLKDFETNLSKMKLFFVSAGLLHEGYFDKMEDLIKNVKNEVQERIEPLSATSSMASLLSIESYENPMIDFSTKDFCYIPSSSEDEIAIEVSRSATNCSNSEATHKFLATESDSTQTSSYHSDTVDSTQTSISNNLDTVDSTQSFSTDFDTEESTQQSLSEKSITSESSLSTCPSFDLECDKTQRSDASVETAISAQESSLKTAMSLHDIISNDSMDSSSTIAI</sequence>
<evidence type="ECO:0000256" key="1">
    <source>
        <dbReference type="SAM" id="MobiDB-lite"/>
    </source>
</evidence>